<evidence type="ECO:0000313" key="1">
    <source>
        <dbReference type="EMBL" id="KAH6942592.1"/>
    </source>
</evidence>
<dbReference type="EMBL" id="CM023490">
    <property type="protein sequence ID" value="KAH6942592.1"/>
    <property type="molecule type" value="Genomic_DNA"/>
</dbReference>
<evidence type="ECO:0000313" key="2">
    <source>
        <dbReference type="Proteomes" id="UP000821845"/>
    </source>
</evidence>
<organism evidence="1 2">
    <name type="scientific">Hyalomma asiaticum</name>
    <name type="common">Tick</name>
    <dbReference type="NCBI Taxonomy" id="266040"/>
    <lineage>
        <taxon>Eukaryota</taxon>
        <taxon>Metazoa</taxon>
        <taxon>Ecdysozoa</taxon>
        <taxon>Arthropoda</taxon>
        <taxon>Chelicerata</taxon>
        <taxon>Arachnida</taxon>
        <taxon>Acari</taxon>
        <taxon>Parasitiformes</taxon>
        <taxon>Ixodida</taxon>
        <taxon>Ixodoidea</taxon>
        <taxon>Ixodidae</taxon>
        <taxon>Hyalomminae</taxon>
        <taxon>Hyalomma</taxon>
    </lineage>
</organism>
<comment type="caution">
    <text evidence="1">The sequence shown here is derived from an EMBL/GenBank/DDBJ whole genome shotgun (WGS) entry which is preliminary data.</text>
</comment>
<dbReference type="Proteomes" id="UP000821845">
    <property type="component" value="Chromosome 10"/>
</dbReference>
<reference evidence="1" key="1">
    <citation type="submission" date="2020-05" db="EMBL/GenBank/DDBJ databases">
        <title>Large-scale comparative analyses of tick genomes elucidate their genetic diversity and vector capacities.</title>
        <authorList>
            <person name="Jia N."/>
            <person name="Wang J."/>
            <person name="Shi W."/>
            <person name="Du L."/>
            <person name="Sun Y."/>
            <person name="Zhan W."/>
            <person name="Jiang J."/>
            <person name="Wang Q."/>
            <person name="Zhang B."/>
            <person name="Ji P."/>
            <person name="Sakyi L.B."/>
            <person name="Cui X."/>
            <person name="Yuan T."/>
            <person name="Jiang B."/>
            <person name="Yang W."/>
            <person name="Lam T.T.-Y."/>
            <person name="Chang Q."/>
            <person name="Ding S."/>
            <person name="Wang X."/>
            <person name="Zhu J."/>
            <person name="Ruan X."/>
            <person name="Zhao L."/>
            <person name="Wei J."/>
            <person name="Que T."/>
            <person name="Du C."/>
            <person name="Cheng J."/>
            <person name="Dai P."/>
            <person name="Han X."/>
            <person name="Huang E."/>
            <person name="Gao Y."/>
            <person name="Liu J."/>
            <person name="Shao H."/>
            <person name="Ye R."/>
            <person name="Li L."/>
            <person name="Wei W."/>
            <person name="Wang X."/>
            <person name="Wang C."/>
            <person name="Yang T."/>
            <person name="Huo Q."/>
            <person name="Li W."/>
            <person name="Guo W."/>
            <person name="Chen H."/>
            <person name="Zhou L."/>
            <person name="Ni X."/>
            <person name="Tian J."/>
            <person name="Zhou Y."/>
            <person name="Sheng Y."/>
            <person name="Liu T."/>
            <person name="Pan Y."/>
            <person name="Xia L."/>
            <person name="Li J."/>
            <person name="Zhao F."/>
            <person name="Cao W."/>
        </authorList>
    </citation>
    <scope>NUCLEOTIDE SEQUENCE</scope>
    <source>
        <strain evidence="1">Hyas-2018</strain>
    </source>
</reference>
<gene>
    <name evidence="1" type="ORF">HPB50_008249</name>
</gene>
<accession>A0ACB7TB17</accession>
<name>A0ACB7TB17_HYAAI</name>
<keyword evidence="2" id="KW-1185">Reference proteome</keyword>
<proteinExistence type="predicted"/>
<protein>
    <submittedName>
        <fullName evidence="1">Uncharacterized protein</fullName>
    </submittedName>
</protein>
<sequence length="63" mass="6711">MDQAKAVPLAPILFIISLKPLLTSSVAGAAQIRGFPMTGVEDVKVVAYADDVSPFRKTPKKLV</sequence>